<protein>
    <submittedName>
        <fullName evidence="2">Uncharacterized protein</fullName>
    </submittedName>
</protein>
<evidence type="ECO:0000313" key="3">
    <source>
        <dbReference type="Proteomes" id="UP001178507"/>
    </source>
</evidence>
<dbReference type="AlphaFoldDB" id="A0AA36IFV6"/>
<comment type="caution">
    <text evidence="2">The sequence shown here is derived from an EMBL/GenBank/DDBJ whole genome shotgun (WGS) entry which is preliminary data.</text>
</comment>
<feature type="region of interest" description="Disordered" evidence="1">
    <location>
        <begin position="304"/>
        <end position="334"/>
    </location>
</feature>
<proteinExistence type="predicted"/>
<sequence>MPEQKDELSPEALMRWIVSSLYLDEAIPRGAVLQWYWQLLTGAKLTQQQLVGIIEATPGLYIDPPGCRRLNFRAVLEEPPPSFRGFVQDEDAGQVEDVVDLEVWEEIRNHLATGGWPKSTDSALRAVAVACWLQDQSDAISEVSFGRLLQLITICTHQEKLLGLRDGALVPYTDSEECERLLNAEAGKPTGVKSDEAYVKTWDELRDCLRQLVLSSPQNQIEVSQVKLQCRSKLGKELSETVFGHCSLSRLLDDDRLSEFVKCGDMQTRQITLAQVARPISLSGGQEMVNGKMHTDWQKRGWGWEAEDPFQDPSKDPWQTPDKGKAKGKQKGTHNILAKALSKGDKGAKTSSWKPAESAKGVDKVVTEAVITLENGLEATLKVYESEALSSAVRRFLKEQSLEEWYQTPLSAWLQEASNGQENIFLQLTGDLRTIVTPKPSSVPTVTPAGTPMQ</sequence>
<organism evidence="2 3">
    <name type="scientific">Effrenium voratum</name>
    <dbReference type="NCBI Taxonomy" id="2562239"/>
    <lineage>
        <taxon>Eukaryota</taxon>
        <taxon>Sar</taxon>
        <taxon>Alveolata</taxon>
        <taxon>Dinophyceae</taxon>
        <taxon>Suessiales</taxon>
        <taxon>Symbiodiniaceae</taxon>
        <taxon>Effrenium</taxon>
    </lineage>
</organism>
<gene>
    <name evidence="2" type="ORF">EVOR1521_LOCUS12448</name>
</gene>
<accession>A0AA36IFV6</accession>
<dbReference type="EMBL" id="CAUJNA010001313">
    <property type="protein sequence ID" value="CAJ1385975.1"/>
    <property type="molecule type" value="Genomic_DNA"/>
</dbReference>
<evidence type="ECO:0000256" key="1">
    <source>
        <dbReference type="SAM" id="MobiDB-lite"/>
    </source>
</evidence>
<reference evidence="2" key="1">
    <citation type="submission" date="2023-08" db="EMBL/GenBank/DDBJ databases">
        <authorList>
            <person name="Chen Y."/>
            <person name="Shah S."/>
            <person name="Dougan E. K."/>
            <person name="Thang M."/>
            <person name="Chan C."/>
        </authorList>
    </citation>
    <scope>NUCLEOTIDE SEQUENCE</scope>
</reference>
<dbReference type="Proteomes" id="UP001178507">
    <property type="component" value="Unassembled WGS sequence"/>
</dbReference>
<evidence type="ECO:0000313" key="2">
    <source>
        <dbReference type="EMBL" id="CAJ1385975.1"/>
    </source>
</evidence>
<name>A0AA36IFV6_9DINO</name>
<keyword evidence="3" id="KW-1185">Reference proteome</keyword>